<proteinExistence type="predicted"/>
<gene>
    <name evidence="4" type="ORF">QYM36_019540</name>
</gene>
<keyword evidence="2" id="KW-0812">Transmembrane</keyword>
<evidence type="ECO:0008006" key="6">
    <source>
        <dbReference type="Google" id="ProtNLM"/>
    </source>
</evidence>
<keyword evidence="3" id="KW-0732">Signal</keyword>
<evidence type="ECO:0000313" key="5">
    <source>
        <dbReference type="Proteomes" id="UP001187531"/>
    </source>
</evidence>
<feature type="region of interest" description="Disordered" evidence="1">
    <location>
        <begin position="373"/>
        <end position="419"/>
    </location>
</feature>
<accession>A0AA88H137</accession>
<feature type="compositionally biased region" description="Basic residues" evidence="1">
    <location>
        <begin position="110"/>
        <end position="119"/>
    </location>
</feature>
<comment type="caution">
    <text evidence="4">The sequence shown here is derived from an EMBL/GenBank/DDBJ whole genome shotgun (WGS) entry which is preliminary data.</text>
</comment>
<evidence type="ECO:0000256" key="1">
    <source>
        <dbReference type="SAM" id="MobiDB-lite"/>
    </source>
</evidence>
<keyword evidence="5" id="KW-1185">Reference proteome</keyword>
<sequence length="419" mass="46432">MVILFILCFLAGEGYYARTIDLSTECVDTLAPVNIFLSPFSMSAVVFKFGERTSPLPPPFVHKMQNSASALEMENSSERIDNSSELVFGYAGTKEDFKTLDLQTNSSDSKHRRRKKRGHSPFQTPNLSTCEFHLSYDINKISGMHFGIEDLSLDTEKSCREFIEISGTNHTEHQIERRICGKYLTSSTVKMDAFEEIFTRNLSIKISISVTDIKSMFSFVVTGFHTGEACKLNSLLHCPTSSFSELYADLKSKPLCIWDGLQCDSHLNCPFSAYDEKGLKCPELSLLRQKQNLDFQGGQYSQVVNTIKFILGILVFLVSGICFLCYHFGAMRKNPINTPGNRYSHGSAPIAATGIAMSTNPSISRTAFMSGPPPSYSDIMSQPPSYESAVHDESDQASSSQKFSELSGQNGAGRSSNIL</sequence>
<evidence type="ECO:0000313" key="4">
    <source>
        <dbReference type="EMBL" id="KAK2701828.1"/>
    </source>
</evidence>
<feature type="transmembrane region" description="Helical" evidence="2">
    <location>
        <begin position="309"/>
        <end position="329"/>
    </location>
</feature>
<evidence type="ECO:0000256" key="2">
    <source>
        <dbReference type="SAM" id="Phobius"/>
    </source>
</evidence>
<protein>
    <recommendedName>
        <fullName evidence="6">CUB domain-containing protein</fullName>
    </recommendedName>
</protein>
<feature type="signal peptide" evidence="3">
    <location>
        <begin position="1"/>
        <end position="16"/>
    </location>
</feature>
<feature type="chain" id="PRO_5041711400" description="CUB domain-containing protein" evidence="3">
    <location>
        <begin position="17"/>
        <end position="419"/>
    </location>
</feature>
<feature type="compositionally biased region" description="Polar residues" evidence="1">
    <location>
        <begin position="396"/>
        <end position="419"/>
    </location>
</feature>
<dbReference type="AlphaFoldDB" id="A0AA88H137"/>
<reference evidence="4" key="1">
    <citation type="submission" date="2023-07" db="EMBL/GenBank/DDBJ databases">
        <title>Chromosome-level genome assembly of Artemia franciscana.</title>
        <authorList>
            <person name="Jo E."/>
        </authorList>
    </citation>
    <scope>NUCLEOTIDE SEQUENCE</scope>
    <source>
        <tissue evidence="4">Whole body</tissue>
    </source>
</reference>
<organism evidence="4 5">
    <name type="scientific">Artemia franciscana</name>
    <name type="common">Brine shrimp</name>
    <name type="synonym">Artemia sanfranciscana</name>
    <dbReference type="NCBI Taxonomy" id="6661"/>
    <lineage>
        <taxon>Eukaryota</taxon>
        <taxon>Metazoa</taxon>
        <taxon>Ecdysozoa</taxon>
        <taxon>Arthropoda</taxon>
        <taxon>Crustacea</taxon>
        <taxon>Branchiopoda</taxon>
        <taxon>Anostraca</taxon>
        <taxon>Artemiidae</taxon>
        <taxon>Artemia</taxon>
    </lineage>
</organism>
<keyword evidence="2" id="KW-0472">Membrane</keyword>
<dbReference type="EMBL" id="JAVRJZ010001659">
    <property type="protein sequence ID" value="KAK2701828.1"/>
    <property type="molecule type" value="Genomic_DNA"/>
</dbReference>
<evidence type="ECO:0000256" key="3">
    <source>
        <dbReference type="SAM" id="SignalP"/>
    </source>
</evidence>
<name>A0AA88H137_ARTSF</name>
<dbReference type="Proteomes" id="UP001187531">
    <property type="component" value="Unassembled WGS sequence"/>
</dbReference>
<feature type="region of interest" description="Disordered" evidence="1">
    <location>
        <begin position="102"/>
        <end position="124"/>
    </location>
</feature>
<keyword evidence="2" id="KW-1133">Transmembrane helix</keyword>